<feature type="active site" description="Proton donor/acceptor" evidence="5">
    <location>
        <position position="283"/>
    </location>
</feature>
<evidence type="ECO:0000256" key="8">
    <source>
        <dbReference type="RuleBase" id="RU362131"/>
    </source>
</evidence>
<dbReference type="SUPFAM" id="SSF56219">
    <property type="entry name" value="DNase I-like"/>
    <property type="match status" value="1"/>
</dbReference>
<keyword evidence="8" id="KW-0234">DNA repair</keyword>
<dbReference type="OrthoDB" id="498125at2759"/>
<protein>
    <recommendedName>
        <fullName evidence="8">DNA-(apurinic or apyrimidinic site) endonuclease</fullName>
        <ecNumber evidence="8">3.1.-.-</ecNumber>
    </recommendedName>
</protein>
<feature type="site" description="Important for catalytic activity" evidence="7">
    <location>
        <position position="367"/>
    </location>
</feature>
<comment type="caution">
    <text evidence="11">The sequence shown here is derived from an EMBL/GenBank/DDBJ whole genome shotgun (WGS) entry which is preliminary data.</text>
</comment>
<dbReference type="PROSITE" id="PS00726">
    <property type="entry name" value="AP_NUCLEASE_F1_1"/>
    <property type="match status" value="1"/>
</dbReference>
<dbReference type="InterPro" id="IPR004808">
    <property type="entry name" value="AP_endonuc_1"/>
</dbReference>
<feature type="binding site" evidence="6">
    <location>
        <position position="283"/>
    </location>
    <ligand>
        <name>Mg(2+)</name>
        <dbReference type="ChEBI" id="CHEBI:18420"/>
        <label>1</label>
    </ligand>
</feature>
<keyword evidence="11" id="KW-0540">Nuclease</keyword>
<evidence type="ECO:0000313" key="12">
    <source>
        <dbReference type="Proteomes" id="UP000664859"/>
    </source>
</evidence>
<dbReference type="Proteomes" id="UP000664859">
    <property type="component" value="Unassembled WGS sequence"/>
</dbReference>
<name>A0A835YNZ2_9STRA</name>
<organism evidence="11 12">
    <name type="scientific">Tribonema minus</name>
    <dbReference type="NCBI Taxonomy" id="303371"/>
    <lineage>
        <taxon>Eukaryota</taxon>
        <taxon>Sar</taxon>
        <taxon>Stramenopiles</taxon>
        <taxon>Ochrophyta</taxon>
        <taxon>PX clade</taxon>
        <taxon>Xanthophyceae</taxon>
        <taxon>Tribonematales</taxon>
        <taxon>Tribonemataceae</taxon>
        <taxon>Tribonema</taxon>
    </lineage>
</organism>
<dbReference type="CDD" id="cd09087">
    <property type="entry name" value="Ape1-like_AP-endo"/>
    <property type="match status" value="1"/>
</dbReference>
<dbReference type="AlphaFoldDB" id="A0A835YNZ2"/>
<keyword evidence="11" id="KW-0255">Endonuclease</keyword>
<comment type="similarity">
    <text evidence="1 8">Belongs to the DNA repair enzymes AP/ExoA family.</text>
</comment>
<feature type="binding site" evidence="6">
    <location>
        <position position="113"/>
    </location>
    <ligand>
        <name>Mg(2+)</name>
        <dbReference type="ChEBI" id="CHEBI:18420"/>
        <label>1</label>
    </ligand>
</feature>
<dbReference type="Gene3D" id="3.60.10.10">
    <property type="entry name" value="Endonuclease/exonuclease/phosphatase"/>
    <property type="match status" value="1"/>
</dbReference>
<dbReference type="PANTHER" id="PTHR22748:SF6">
    <property type="entry name" value="DNA-(APURINIC OR APYRIMIDINIC SITE) ENDONUCLEASE"/>
    <property type="match status" value="1"/>
</dbReference>
<dbReference type="GO" id="GO:0008081">
    <property type="term" value="F:phosphoric diester hydrolase activity"/>
    <property type="evidence" value="ECO:0007669"/>
    <property type="project" value="TreeGrafter"/>
</dbReference>
<accession>A0A835YNZ2</accession>
<feature type="compositionally biased region" description="Basic and acidic residues" evidence="9">
    <location>
        <begin position="52"/>
        <end position="63"/>
    </location>
</feature>
<keyword evidence="3" id="KW-0378">Hydrolase</keyword>
<feature type="active site" description="Proton acceptor" evidence="5">
    <location>
        <position position="421"/>
    </location>
</feature>
<evidence type="ECO:0000256" key="3">
    <source>
        <dbReference type="ARBA" id="ARBA00022801"/>
    </source>
</evidence>
<dbReference type="InterPro" id="IPR020847">
    <property type="entry name" value="AP_endonuclease_F1_BS"/>
</dbReference>
<dbReference type="NCBIfam" id="TIGR00633">
    <property type="entry name" value="xth"/>
    <property type="match status" value="1"/>
</dbReference>
<dbReference type="EMBL" id="JAFCMP010000519">
    <property type="protein sequence ID" value="KAG5178003.1"/>
    <property type="molecule type" value="Genomic_DNA"/>
</dbReference>
<evidence type="ECO:0000259" key="10">
    <source>
        <dbReference type="Pfam" id="PF03372"/>
    </source>
</evidence>
<reference evidence="11" key="1">
    <citation type="submission" date="2021-02" db="EMBL/GenBank/DDBJ databases">
        <title>First Annotated Genome of the Yellow-green Alga Tribonema minus.</title>
        <authorList>
            <person name="Mahan K.M."/>
        </authorList>
    </citation>
    <scope>NUCLEOTIDE SEQUENCE</scope>
    <source>
        <strain evidence="11">UTEX B ZZ1240</strain>
    </source>
</reference>
<evidence type="ECO:0000256" key="5">
    <source>
        <dbReference type="PIRSR" id="PIRSR604808-1"/>
    </source>
</evidence>
<sequence length="434" mass="45913">MPKMRAYTAEPQPVTAAADADAADADHPQAAAAGAEAAATAAKPKAPRKKKVIVEVTERDPTPRRPTPGFPGPRYFKALSWNVNGLRGTLRNAPEALSALAARERPDLLCLQETKLQEMHVADFAALLPGYDAHWSCSTKKKGYSGTVVFTAKPPAETARAAAENGSRKQAKLTAFFGKSASDAVAAAAKDDVAPEAGPIVTGGSAPKVVGVRHGIGADADHGGEGRAITIEYEKFFVVCLYVPNSGQSLERLEYRTTSWDPALRAFVAALEAEGKPVIVTGDLNVAHLDLDIYNAGAPHLKKQAGCTPAERASFDAWVNPAAAEAAPGAPHVRDAFRHLYPAARGCYTYWSARKAGRDTNKGLRLDYFLCTPSLLPKEGQPSAEAAPAELPDSSESSSDTVPIVHDVFHDDITTVGLSDHCPVGLILRLPVVS</sequence>
<feature type="binding site" evidence="6">
    <location>
        <position position="285"/>
    </location>
    <ligand>
        <name>Mg(2+)</name>
        <dbReference type="ChEBI" id="CHEBI:18420"/>
        <label>1</label>
    </ligand>
</feature>
<feature type="active site" evidence="5">
    <location>
        <position position="242"/>
    </location>
</feature>
<evidence type="ECO:0000256" key="9">
    <source>
        <dbReference type="SAM" id="MobiDB-lite"/>
    </source>
</evidence>
<feature type="binding site" evidence="6">
    <location>
        <position position="420"/>
    </location>
    <ligand>
        <name>Mg(2+)</name>
        <dbReference type="ChEBI" id="CHEBI:18420"/>
        <label>1</label>
    </ligand>
</feature>
<feature type="binding site" evidence="6">
    <location>
        <position position="82"/>
    </location>
    <ligand>
        <name>Mg(2+)</name>
        <dbReference type="ChEBI" id="CHEBI:18420"/>
        <label>1</label>
    </ligand>
</feature>
<feature type="region of interest" description="Disordered" evidence="9">
    <location>
        <begin position="1"/>
        <end position="71"/>
    </location>
</feature>
<evidence type="ECO:0000256" key="1">
    <source>
        <dbReference type="ARBA" id="ARBA00007092"/>
    </source>
</evidence>
<dbReference type="Pfam" id="PF03372">
    <property type="entry name" value="Exo_endo_phos"/>
    <property type="match status" value="1"/>
</dbReference>
<dbReference type="GO" id="GO:0003906">
    <property type="term" value="F:DNA-(apurinic or apyrimidinic site) endonuclease activity"/>
    <property type="evidence" value="ECO:0007669"/>
    <property type="project" value="TreeGrafter"/>
</dbReference>
<keyword evidence="2 6" id="KW-0479">Metal-binding</keyword>
<comment type="cofactor">
    <cofactor evidence="6 8">
        <name>Mg(2+)</name>
        <dbReference type="ChEBI" id="CHEBI:18420"/>
    </cofactor>
    <cofactor evidence="6 8">
        <name>Mn(2+)</name>
        <dbReference type="ChEBI" id="CHEBI:29035"/>
    </cofactor>
    <text evidence="6 8">Probably binds two magnesium or manganese ions per subunit.</text>
</comment>
<evidence type="ECO:0000256" key="2">
    <source>
        <dbReference type="ARBA" id="ARBA00022723"/>
    </source>
</evidence>
<dbReference type="GO" id="GO:0003677">
    <property type="term" value="F:DNA binding"/>
    <property type="evidence" value="ECO:0007669"/>
    <property type="project" value="InterPro"/>
</dbReference>
<feature type="compositionally biased region" description="Low complexity" evidence="9">
    <location>
        <begin position="28"/>
        <end position="44"/>
    </location>
</feature>
<dbReference type="GO" id="GO:0005634">
    <property type="term" value="C:nucleus"/>
    <property type="evidence" value="ECO:0007669"/>
    <property type="project" value="TreeGrafter"/>
</dbReference>
<feature type="binding site" evidence="6">
    <location>
        <position position="421"/>
    </location>
    <ligand>
        <name>Mg(2+)</name>
        <dbReference type="ChEBI" id="CHEBI:18420"/>
        <label>1</label>
    </ligand>
</feature>
<dbReference type="PROSITE" id="PS51435">
    <property type="entry name" value="AP_NUCLEASE_F1_4"/>
    <property type="match status" value="1"/>
</dbReference>
<dbReference type="PANTHER" id="PTHR22748">
    <property type="entry name" value="AP ENDONUCLEASE"/>
    <property type="match status" value="1"/>
</dbReference>
<dbReference type="EC" id="3.1.-.-" evidence="8"/>
<feature type="domain" description="Endonuclease/exonuclease/phosphatase" evidence="10">
    <location>
        <begin position="79"/>
        <end position="387"/>
    </location>
</feature>
<evidence type="ECO:0000256" key="4">
    <source>
        <dbReference type="ARBA" id="ARBA00022842"/>
    </source>
</evidence>
<feature type="site" description="Interaction with DNA substrate" evidence="7">
    <location>
        <position position="421"/>
    </location>
</feature>
<dbReference type="GO" id="GO:0046872">
    <property type="term" value="F:metal ion binding"/>
    <property type="evidence" value="ECO:0007669"/>
    <property type="project" value="UniProtKB-KW"/>
</dbReference>
<dbReference type="InterPro" id="IPR005135">
    <property type="entry name" value="Endo/exonuclease/phosphatase"/>
</dbReference>
<keyword evidence="4 6" id="KW-0460">Magnesium</keyword>
<evidence type="ECO:0000313" key="11">
    <source>
        <dbReference type="EMBL" id="KAG5178003.1"/>
    </source>
</evidence>
<evidence type="ECO:0000256" key="6">
    <source>
        <dbReference type="PIRSR" id="PIRSR604808-2"/>
    </source>
</evidence>
<gene>
    <name evidence="11" type="ORF">JKP88DRAFT_270613</name>
</gene>
<keyword evidence="11" id="KW-0269">Exonuclease</keyword>
<dbReference type="GO" id="GO:0006284">
    <property type="term" value="P:base-excision repair"/>
    <property type="evidence" value="ECO:0007669"/>
    <property type="project" value="TreeGrafter"/>
</dbReference>
<keyword evidence="6" id="KW-0464">Manganese</keyword>
<keyword evidence="12" id="KW-1185">Reference proteome</keyword>
<evidence type="ECO:0000256" key="7">
    <source>
        <dbReference type="PIRSR" id="PIRSR604808-3"/>
    </source>
</evidence>
<feature type="site" description="Transition state stabilizer" evidence="7">
    <location>
        <position position="285"/>
    </location>
</feature>
<feature type="region of interest" description="Disordered" evidence="9">
    <location>
        <begin position="379"/>
        <end position="400"/>
    </location>
</feature>
<dbReference type="GO" id="GO:0008311">
    <property type="term" value="F:double-stranded DNA 3'-5' DNA exonuclease activity"/>
    <property type="evidence" value="ECO:0007669"/>
    <property type="project" value="TreeGrafter"/>
</dbReference>
<dbReference type="InterPro" id="IPR036691">
    <property type="entry name" value="Endo/exonu/phosph_ase_sf"/>
</dbReference>
<keyword evidence="8" id="KW-0227">DNA damage</keyword>
<proteinExistence type="inferred from homology"/>